<sequence>MRYVTNISNQSKVRVDFIKPGFLIIFMIASLTLEAGSPASNDTIATPNYTVDNTIENTRGWYSTSLYGEFGLPTIQHSVNQIGIDDQISFGGGLSFNFRFVDWLGIQFGAGLSYHNTNLNIPEYNAEIASIDNEGDSYTKIVSARNVMEEQKWLWLNAPVSLNFFYGFGDWELYGLGGIEMRYAILSDYTQTGTFTHQGYYEQWNVLFDDLPSLGFYTDRNIKSEGKIEPDLLLLPYFGIGMITPGQNSRFYMEFRYYLNSQDPLANSKQDGLFPGPENNQSVNMFSNKSVLNFGDVAFGGLKFIVGINF</sequence>
<proteinExistence type="predicted"/>
<dbReference type="AlphaFoldDB" id="A0A1T5EW33"/>
<reference evidence="1 2" key="1">
    <citation type="submission" date="2017-02" db="EMBL/GenBank/DDBJ databases">
        <authorList>
            <person name="Peterson S.W."/>
        </authorList>
    </citation>
    <scope>NUCLEOTIDE SEQUENCE [LARGE SCALE GENOMIC DNA]</scope>
    <source>
        <strain evidence="1 2">DSM 24412</strain>
    </source>
</reference>
<gene>
    <name evidence="1" type="ORF">SAMN03080601_01419</name>
</gene>
<dbReference type="KEGG" id="asx:CDL62_01980"/>
<name>A0A1T5EW33_9BACT</name>
<accession>A0A1T5EW33</accession>
<dbReference type="STRING" id="889453.SAMN03080601_01419"/>
<protein>
    <recommendedName>
        <fullName evidence="3">Outer membrane protein beta-barrel domain-containing protein</fullName>
    </recommendedName>
</protein>
<dbReference type="Proteomes" id="UP000191055">
    <property type="component" value="Unassembled WGS sequence"/>
</dbReference>
<evidence type="ECO:0000313" key="2">
    <source>
        <dbReference type="Proteomes" id="UP000191055"/>
    </source>
</evidence>
<dbReference type="EMBL" id="FUYV01000006">
    <property type="protein sequence ID" value="SKB88029.1"/>
    <property type="molecule type" value="Genomic_DNA"/>
</dbReference>
<dbReference type="OrthoDB" id="1119800at2"/>
<evidence type="ECO:0000313" key="1">
    <source>
        <dbReference type="EMBL" id="SKB88029.1"/>
    </source>
</evidence>
<keyword evidence="2" id="KW-1185">Reference proteome</keyword>
<evidence type="ECO:0008006" key="3">
    <source>
        <dbReference type="Google" id="ProtNLM"/>
    </source>
</evidence>
<organism evidence="1 2">
    <name type="scientific">Alkalitalea saponilacus</name>
    <dbReference type="NCBI Taxonomy" id="889453"/>
    <lineage>
        <taxon>Bacteria</taxon>
        <taxon>Pseudomonadati</taxon>
        <taxon>Bacteroidota</taxon>
        <taxon>Bacteroidia</taxon>
        <taxon>Marinilabiliales</taxon>
        <taxon>Marinilabiliaceae</taxon>
        <taxon>Alkalitalea</taxon>
    </lineage>
</organism>
<dbReference type="RefSeq" id="WP_079557189.1">
    <property type="nucleotide sequence ID" value="NZ_CP021904.1"/>
</dbReference>